<proteinExistence type="predicted"/>
<dbReference type="AlphaFoldDB" id="A1BI03"/>
<dbReference type="Proteomes" id="UP000008701">
    <property type="component" value="Chromosome"/>
</dbReference>
<sequence>MVVAWICSERFFPFFPLSLRPFSFLRDCCTMPLYVLPAPICILFFRKIILSAEQEKRVDFGRKGFELHGKMLFYSQLSSGSITQ</sequence>
<accession>A1BI03</accession>
<dbReference type="EMBL" id="CP000492">
    <property type="protein sequence ID" value="ABL66030.1"/>
    <property type="molecule type" value="Genomic_DNA"/>
</dbReference>
<gene>
    <name evidence="1" type="ordered locus">Cpha266_2018</name>
</gene>
<evidence type="ECO:0000313" key="2">
    <source>
        <dbReference type="Proteomes" id="UP000008701"/>
    </source>
</evidence>
<evidence type="ECO:0000313" key="1">
    <source>
        <dbReference type="EMBL" id="ABL66030.1"/>
    </source>
</evidence>
<dbReference type="KEGG" id="cph:Cpha266_2018"/>
<name>A1BI03_CHLPD</name>
<organism evidence="1 2">
    <name type="scientific">Chlorobium phaeobacteroides (strain DSM 266 / SMG 266 / 2430)</name>
    <dbReference type="NCBI Taxonomy" id="290317"/>
    <lineage>
        <taxon>Bacteria</taxon>
        <taxon>Pseudomonadati</taxon>
        <taxon>Chlorobiota</taxon>
        <taxon>Chlorobiia</taxon>
        <taxon>Chlorobiales</taxon>
        <taxon>Chlorobiaceae</taxon>
        <taxon>Chlorobium/Pelodictyon group</taxon>
        <taxon>Chlorobium</taxon>
    </lineage>
</organism>
<protein>
    <submittedName>
        <fullName evidence="1">Uncharacterized protein</fullName>
    </submittedName>
</protein>
<dbReference type="STRING" id="290317.Cpha266_2018"/>
<reference evidence="1 2" key="1">
    <citation type="submission" date="2006-12" db="EMBL/GenBank/DDBJ databases">
        <title>Complete sequence of Chlorobium phaeobacteroides DSM 266.</title>
        <authorList>
            <consortium name="US DOE Joint Genome Institute"/>
            <person name="Copeland A."/>
            <person name="Lucas S."/>
            <person name="Lapidus A."/>
            <person name="Barry K."/>
            <person name="Detter J.C."/>
            <person name="Glavina del Rio T."/>
            <person name="Hammon N."/>
            <person name="Israni S."/>
            <person name="Pitluck S."/>
            <person name="Goltsman E."/>
            <person name="Schmutz J."/>
            <person name="Larimer F."/>
            <person name="Land M."/>
            <person name="Hauser L."/>
            <person name="Mikhailova N."/>
            <person name="Li T."/>
            <person name="Overmann J."/>
            <person name="Bryant D.A."/>
            <person name="Richardson P."/>
        </authorList>
    </citation>
    <scope>NUCLEOTIDE SEQUENCE [LARGE SCALE GENOMIC DNA]</scope>
    <source>
        <strain evidence="1 2">DSM 266</strain>
    </source>
</reference>
<dbReference type="HOGENOM" id="CLU_2521584_0_0_10"/>
<keyword evidence="2" id="KW-1185">Reference proteome</keyword>